<gene>
    <name evidence="3" type="ORF">FJT64_017471</name>
</gene>
<dbReference type="Proteomes" id="UP000440578">
    <property type="component" value="Unassembled WGS sequence"/>
</dbReference>
<dbReference type="AlphaFoldDB" id="A0A6A4X9J9"/>
<keyword evidence="2" id="KW-0472">Membrane</keyword>
<protein>
    <submittedName>
        <fullName evidence="3">Uncharacterized protein</fullName>
    </submittedName>
</protein>
<feature type="region of interest" description="Disordered" evidence="1">
    <location>
        <begin position="33"/>
        <end position="79"/>
    </location>
</feature>
<keyword evidence="4" id="KW-1185">Reference proteome</keyword>
<dbReference type="EMBL" id="VIIS01000218">
    <property type="protein sequence ID" value="KAF0311768.1"/>
    <property type="molecule type" value="Genomic_DNA"/>
</dbReference>
<evidence type="ECO:0000256" key="1">
    <source>
        <dbReference type="SAM" id="MobiDB-lite"/>
    </source>
</evidence>
<evidence type="ECO:0000256" key="2">
    <source>
        <dbReference type="SAM" id="Phobius"/>
    </source>
</evidence>
<keyword evidence="2" id="KW-1133">Transmembrane helix</keyword>
<evidence type="ECO:0000313" key="3">
    <source>
        <dbReference type="EMBL" id="KAF0311768.1"/>
    </source>
</evidence>
<reference evidence="3 4" key="1">
    <citation type="submission" date="2019-07" db="EMBL/GenBank/DDBJ databases">
        <title>Draft genome assembly of a fouling barnacle, Amphibalanus amphitrite (Darwin, 1854): The first reference genome for Thecostraca.</title>
        <authorList>
            <person name="Kim W."/>
        </authorList>
    </citation>
    <scope>NUCLEOTIDE SEQUENCE [LARGE SCALE GENOMIC DNA]</scope>
    <source>
        <strain evidence="3">SNU_AA5</strain>
        <tissue evidence="3">Soma without cirri and trophi</tissue>
    </source>
</reference>
<feature type="transmembrane region" description="Helical" evidence="2">
    <location>
        <begin position="218"/>
        <end position="238"/>
    </location>
</feature>
<keyword evidence="2" id="KW-0812">Transmembrane</keyword>
<proteinExistence type="predicted"/>
<evidence type="ECO:0000313" key="4">
    <source>
        <dbReference type="Proteomes" id="UP000440578"/>
    </source>
</evidence>
<name>A0A6A4X9J9_AMPAM</name>
<organism evidence="3 4">
    <name type="scientific">Amphibalanus amphitrite</name>
    <name type="common">Striped barnacle</name>
    <name type="synonym">Balanus amphitrite</name>
    <dbReference type="NCBI Taxonomy" id="1232801"/>
    <lineage>
        <taxon>Eukaryota</taxon>
        <taxon>Metazoa</taxon>
        <taxon>Ecdysozoa</taxon>
        <taxon>Arthropoda</taxon>
        <taxon>Crustacea</taxon>
        <taxon>Multicrustacea</taxon>
        <taxon>Cirripedia</taxon>
        <taxon>Thoracica</taxon>
        <taxon>Thoracicalcarea</taxon>
        <taxon>Balanomorpha</taxon>
        <taxon>Balanoidea</taxon>
        <taxon>Balanidae</taxon>
        <taxon>Amphibalaninae</taxon>
        <taxon>Amphibalanus</taxon>
    </lineage>
</organism>
<comment type="caution">
    <text evidence="3">The sequence shown here is derived from an EMBL/GenBank/DDBJ whole genome shotgun (WGS) entry which is preliminary data.</text>
</comment>
<sequence>MKFEYILLTCYITYIIPALAAKSVLLSKESLPELDTKSDEEIAEAEAAADEHVIEESNEVESEEPTDHHVKKKHPHNKTAEATLDELKDMLKNLTETSNVTSSEKEIETTTPYNVKHYLTAEQKYYMLRINLLGIGIRVVHDIIPIPVLNTDQYKKSMEALLDKVQAARVASSNVTAGKMHNITLEDAHKLQLKMTHSGSTVAPAASKATHISRTTEAMILVGVVVGIVLIGGLLYACKRSMDGRGDYYDHLQGGGGAVPLN</sequence>
<accession>A0A6A4X9J9</accession>